<dbReference type="EMBL" id="CP007453">
    <property type="protein sequence ID" value="AHM57910.1"/>
    <property type="molecule type" value="Genomic_DNA"/>
</dbReference>
<evidence type="ECO:0000313" key="2">
    <source>
        <dbReference type="Proteomes" id="UP000019591"/>
    </source>
</evidence>
<organism evidence="1 2">
    <name type="scientific">Peptoclostridium acidaminophilum DSM 3953</name>
    <dbReference type="NCBI Taxonomy" id="1286171"/>
    <lineage>
        <taxon>Bacteria</taxon>
        <taxon>Bacillati</taxon>
        <taxon>Bacillota</taxon>
        <taxon>Clostridia</taxon>
        <taxon>Peptostreptococcales</taxon>
        <taxon>Peptoclostridiaceae</taxon>
        <taxon>Peptoclostridium</taxon>
    </lineage>
</organism>
<geneLocation type="plasmid" evidence="1 2">
    <name>EAL2_808p</name>
</geneLocation>
<dbReference type="KEGG" id="eac:EAL2_808p04060"/>
<dbReference type="AlphaFoldDB" id="W8TAI5"/>
<evidence type="ECO:0000313" key="1">
    <source>
        <dbReference type="EMBL" id="AHM57910.1"/>
    </source>
</evidence>
<sequence length="37" mass="4491">MLIFIYIIIFINIVKYKLTGKLFRVTIFKSILFGYIF</sequence>
<protein>
    <submittedName>
        <fullName evidence="1">Uncharacterized protein</fullName>
    </submittedName>
</protein>
<keyword evidence="1" id="KW-0614">Plasmid</keyword>
<accession>W8TAI5</accession>
<dbReference type="Proteomes" id="UP000019591">
    <property type="component" value="Plasmid EAL2_808p"/>
</dbReference>
<keyword evidence="2" id="KW-1185">Reference proteome</keyword>
<name>W8TAI5_PEPAC</name>
<dbReference type="HOGENOM" id="CLU_3343791_0_0_9"/>
<gene>
    <name evidence="1" type="ORF">EAL2_808p04060</name>
</gene>
<reference evidence="1 2" key="1">
    <citation type="journal article" date="2014" name="Genome Announc.">
        <title>Complete Genome Sequence of Amino Acid-Utilizing Eubacterium acidaminophilum al-2 (DSM 3953).</title>
        <authorList>
            <person name="Poehlein A."/>
            <person name="Andreesen J.R."/>
            <person name="Daniel R."/>
        </authorList>
    </citation>
    <scope>NUCLEOTIDE SEQUENCE [LARGE SCALE GENOMIC DNA]</scope>
    <source>
        <strain evidence="1 2">DSM 3953</strain>
        <plasmid evidence="2">Plasmid EAL2_808p</plasmid>
    </source>
</reference>
<proteinExistence type="predicted"/>